<reference evidence="4" key="2">
    <citation type="submission" date="2020-09" db="EMBL/GenBank/DDBJ databases">
        <authorList>
            <person name="Sun Q."/>
            <person name="Zhou Y."/>
        </authorList>
    </citation>
    <scope>NUCLEOTIDE SEQUENCE</scope>
    <source>
        <strain evidence="4">CGMCC 1.12506</strain>
    </source>
</reference>
<feature type="domain" description="ABC-type uncharacterised transport system" evidence="2">
    <location>
        <begin position="191"/>
        <end position="497"/>
    </location>
</feature>
<evidence type="ECO:0000256" key="1">
    <source>
        <dbReference type="SAM" id="Phobius"/>
    </source>
</evidence>
<name>A0A917DBL9_9FLAO</name>
<sequence>MKKINKKLLINWLSLVAILIVINIISSYFFKRFDLTADKRYTLSEHTLELLASIEQPLFIDVFLDGNFPSDIKRLQVETRQLLEEFKAYNSNIQFQFINPLAEEGDKNALIDAFYEKGMTPINITVEDKGKQSQEIVFPWAIAYSGEKDTKVPLLKNMMGASTEEKVISSVQHLEYAFANAIATVSKEKSKKVVVLKGNGQPEDVFIGDALKQIRDNYFIAPFTLDSVAANPEKVLKQLQGYDLAIMVKPTERFSDEEKLVLDQYVMSGGKMLWLMDMVSIEMDSLYNDTGTSLAYPKDLNLNDLFFKYGVRINPYLIKDIMATPISLATGAEGSATQYKQFPWFYAPMIYPSSKHPIVANLDGLKFEFTNPIDTLKNDIQKTVLLQSSPYSKGIGTPIEVSLEMVSERPEPTDFQNSGLLPVAVLLEGNFKSAFQNRVLPFKTDGYKETGTATKMIVVSDGDVIKNQLDKNYQPLELGYDKWTNTYYGNKEFILNSVNFLLDDSGLINIRSKEVNLPLLDKEKVYDNYSLAQWITIGVPITIVVFFGLLFIYIRKRIYGK</sequence>
<keyword evidence="1" id="KW-0812">Transmembrane</keyword>
<organism evidence="4 5">
    <name type="scientific">Flavobacterium orientale</name>
    <dbReference type="NCBI Taxonomy" id="1756020"/>
    <lineage>
        <taxon>Bacteria</taxon>
        <taxon>Pseudomonadati</taxon>
        <taxon>Bacteroidota</taxon>
        <taxon>Flavobacteriia</taxon>
        <taxon>Flavobacteriales</taxon>
        <taxon>Flavobacteriaceae</taxon>
        <taxon>Flavobacterium</taxon>
    </lineage>
</organism>
<keyword evidence="5" id="KW-1185">Reference proteome</keyword>
<gene>
    <name evidence="4" type="primary">gldG</name>
    <name evidence="4" type="ORF">GCM10011343_15570</name>
</gene>
<proteinExistence type="predicted"/>
<evidence type="ECO:0000259" key="2">
    <source>
        <dbReference type="Pfam" id="PF09822"/>
    </source>
</evidence>
<protein>
    <submittedName>
        <fullName evidence="4">Gliding motility-associated ABC transporter substrate-binding protein GldG</fullName>
    </submittedName>
</protein>
<dbReference type="InterPro" id="IPR019196">
    <property type="entry name" value="ABC_transp_unknown"/>
</dbReference>
<dbReference type="AlphaFoldDB" id="A0A917DBL9"/>
<dbReference type="RefSeq" id="WP_188361996.1">
    <property type="nucleotide sequence ID" value="NZ_BMFG01000005.1"/>
</dbReference>
<evidence type="ECO:0000259" key="3">
    <source>
        <dbReference type="Pfam" id="PF23357"/>
    </source>
</evidence>
<keyword evidence="1" id="KW-0472">Membrane</keyword>
<feature type="transmembrane region" description="Helical" evidence="1">
    <location>
        <begin position="12"/>
        <end position="30"/>
    </location>
</feature>
<accession>A0A917DBL9</accession>
<dbReference type="Proteomes" id="UP000625735">
    <property type="component" value="Unassembled WGS sequence"/>
</dbReference>
<dbReference type="Pfam" id="PF23357">
    <property type="entry name" value="DUF7088"/>
    <property type="match status" value="1"/>
</dbReference>
<dbReference type="InterPro" id="IPR019863">
    <property type="entry name" value="Motility-assoc_ABC-rel_GldG"/>
</dbReference>
<dbReference type="EMBL" id="BMFG01000005">
    <property type="protein sequence ID" value="GGD26263.1"/>
    <property type="molecule type" value="Genomic_DNA"/>
</dbReference>
<dbReference type="Pfam" id="PF09822">
    <property type="entry name" value="ABC_transp_aux"/>
    <property type="match status" value="1"/>
</dbReference>
<comment type="caution">
    <text evidence="4">The sequence shown here is derived from an EMBL/GenBank/DDBJ whole genome shotgun (WGS) entry which is preliminary data.</text>
</comment>
<keyword evidence="1" id="KW-1133">Transmembrane helix</keyword>
<evidence type="ECO:0000313" key="4">
    <source>
        <dbReference type="EMBL" id="GGD26263.1"/>
    </source>
</evidence>
<feature type="domain" description="DUF7088" evidence="3">
    <location>
        <begin position="37"/>
        <end position="143"/>
    </location>
</feature>
<reference evidence="4" key="1">
    <citation type="journal article" date="2014" name="Int. J. Syst. Evol. Microbiol.">
        <title>Complete genome sequence of Corynebacterium casei LMG S-19264T (=DSM 44701T), isolated from a smear-ripened cheese.</title>
        <authorList>
            <consortium name="US DOE Joint Genome Institute (JGI-PGF)"/>
            <person name="Walter F."/>
            <person name="Albersmeier A."/>
            <person name="Kalinowski J."/>
            <person name="Ruckert C."/>
        </authorList>
    </citation>
    <scope>NUCLEOTIDE SEQUENCE</scope>
    <source>
        <strain evidence="4">CGMCC 1.12506</strain>
    </source>
</reference>
<evidence type="ECO:0000313" key="5">
    <source>
        <dbReference type="Proteomes" id="UP000625735"/>
    </source>
</evidence>
<dbReference type="InterPro" id="IPR055396">
    <property type="entry name" value="DUF7088"/>
</dbReference>
<feature type="transmembrane region" description="Helical" evidence="1">
    <location>
        <begin position="531"/>
        <end position="554"/>
    </location>
</feature>
<dbReference type="NCBIfam" id="TIGR03521">
    <property type="entry name" value="GldG"/>
    <property type="match status" value="1"/>
</dbReference>